<dbReference type="InterPro" id="IPR020846">
    <property type="entry name" value="MFS_dom"/>
</dbReference>
<dbReference type="GO" id="GO:0022857">
    <property type="term" value="F:transmembrane transporter activity"/>
    <property type="evidence" value="ECO:0007669"/>
    <property type="project" value="InterPro"/>
</dbReference>
<gene>
    <name evidence="9" type="ORF">PV07_01888</name>
</gene>
<feature type="transmembrane region" description="Helical" evidence="7">
    <location>
        <begin position="417"/>
        <end position="441"/>
    </location>
</feature>
<dbReference type="PROSITE" id="PS50850">
    <property type="entry name" value="MFS"/>
    <property type="match status" value="1"/>
</dbReference>
<name>A0A0D2DHD7_9EURO</name>
<evidence type="ECO:0000256" key="1">
    <source>
        <dbReference type="ARBA" id="ARBA00004141"/>
    </source>
</evidence>
<dbReference type="AlphaFoldDB" id="A0A0D2DHD7"/>
<dbReference type="GO" id="GO:0005886">
    <property type="term" value="C:plasma membrane"/>
    <property type="evidence" value="ECO:0007669"/>
    <property type="project" value="TreeGrafter"/>
</dbReference>
<dbReference type="HOGENOM" id="CLU_000960_25_2_1"/>
<dbReference type="Pfam" id="PF06609">
    <property type="entry name" value="TRI12"/>
    <property type="match status" value="1"/>
</dbReference>
<evidence type="ECO:0000256" key="6">
    <source>
        <dbReference type="SAM" id="MobiDB-lite"/>
    </source>
</evidence>
<evidence type="ECO:0000313" key="10">
    <source>
        <dbReference type="Proteomes" id="UP000054466"/>
    </source>
</evidence>
<keyword evidence="2" id="KW-0813">Transport</keyword>
<feature type="transmembrane region" description="Helical" evidence="7">
    <location>
        <begin position="180"/>
        <end position="204"/>
    </location>
</feature>
<evidence type="ECO:0000259" key="8">
    <source>
        <dbReference type="PROSITE" id="PS50850"/>
    </source>
</evidence>
<dbReference type="RefSeq" id="XP_016255390.1">
    <property type="nucleotide sequence ID" value="XM_016388462.1"/>
</dbReference>
<reference evidence="9 10" key="1">
    <citation type="submission" date="2015-01" db="EMBL/GenBank/DDBJ databases">
        <title>The Genome Sequence of Cladophialophora immunda CBS83496.</title>
        <authorList>
            <consortium name="The Broad Institute Genomics Platform"/>
            <person name="Cuomo C."/>
            <person name="de Hoog S."/>
            <person name="Gorbushina A."/>
            <person name="Stielow B."/>
            <person name="Teixiera M."/>
            <person name="Abouelleil A."/>
            <person name="Chapman S.B."/>
            <person name="Priest M."/>
            <person name="Young S.K."/>
            <person name="Wortman J."/>
            <person name="Nusbaum C."/>
            <person name="Birren B."/>
        </authorList>
    </citation>
    <scope>NUCLEOTIDE SEQUENCE [LARGE SCALE GENOMIC DNA]</scope>
    <source>
        <strain evidence="9 10">CBS 83496</strain>
    </source>
</reference>
<feature type="transmembrane region" description="Helical" evidence="7">
    <location>
        <begin position="326"/>
        <end position="347"/>
    </location>
</feature>
<accession>A0A0D2DHD7</accession>
<dbReference type="PANTHER" id="PTHR23501:SF109">
    <property type="entry name" value="MAJOR FACILITATOR SUPERFAMILY (MFS) PROFILE DOMAIN-CONTAINING PROTEIN-RELATED"/>
    <property type="match status" value="1"/>
</dbReference>
<feature type="transmembrane region" description="Helical" evidence="7">
    <location>
        <begin position="367"/>
        <end position="385"/>
    </location>
</feature>
<feature type="transmembrane region" description="Helical" evidence="7">
    <location>
        <begin position="252"/>
        <end position="273"/>
    </location>
</feature>
<dbReference type="EMBL" id="KN847040">
    <property type="protein sequence ID" value="KIW35174.1"/>
    <property type="molecule type" value="Genomic_DNA"/>
</dbReference>
<keyword evidence="5 7" id="KW-0472">Membrane</keyword>
<protein>
    <recommendedName>
        <fullName evidence="8">Major facilitator superfamily (MFS) profile domain-containing protein</fullName>
    </recommendedName>
</protein>
<keyword evidence="4 7" id="KW-1133">Transmembrane helix</keyword>
<feature type="region of interest" description="Disordered" evidence="6">
    <location>
        <begin position="1"/>
        <end position="29"/>
    </location>
</feature>
<dbReference type="OrthoDB" id="2587356at2759"/>
<dbReference type="InterPro" id="IPR010573">
    <property type="entry name" value="MFS_Str1/Tri12-like"/>
</dbReference>
<dbReference type="InterPro" id="IPR005829">
    <property type="entry name" value="Sugar_transporter_CS"/>
</dbReference>
<dbReference type="InterPro" id="IPR053791">
    <property type="entry name" value="MFS_Tri12-like"/>
</dbReference>
<dbReference type="SUPFAM" id="SSF103473">
    <property type="entry name" value="MFS general substrate transporter"/>
    <property type="match status" value="1"/>
</dbReference>
<evidence type="ECO:0000256" key="7">
    <source>
        <dbReference type="SAM" id="Phobius"/>
    </source>
</evidence>
<feature type="transmembrane region" description="Helical" evidence="7">
    <location>
        <begin position="210"/>
        <end position="231"/>
    </location>
</feature>
<feature type="transmembrane region" description="Helical" evidence="7">
    <location>
        <begin position="285"/>
        <end position="306"/>
    </location>
</feature>
<evidence type="ECO:0000313" key="9">
    <source>
        <dbReference type="EMBL" id="KIW35174.1"/>
    </source>
</evidence>
<dbReference type="CDD" id="cd06179">
    <property type="entry name" value="MFS_TRI12_like"/>
    <property type="match status" value="1"/>
</dbReference>
<proteinExistence type="predicted"/>
<dbReference type="VEuPathDB" id="FungiDB:PV07_01888"/>
<comment type="subcellular location">
    <subcellularLocation>
        <location evidence="1">Membrane</location>
        <topology evidence="1">Multi-pass membrane protein</topology>
    </subcellularLocation>
</comment>
<feature type="transmembrane region" description="Helical" evidence="7">
    <location>
        <begin position="392"/>
        <end position="411"/>
    </location>
</feature>
<dbReference type="Proteomes" id="UP000054466">
    <property type="component" value="Unassembled WGS sequence"/>
</dbReference>
<dbReference type="Gene3D" id="1.20.1250.20">
    <property type="entry name" value="MFS general substrate transporter like domains"/>
    <property type="match status" value="1"/>
</dbReference>
<dbReference type="GeneID" id="27341082"/>
<organism evidence="9 10">
    <name type="scientific">Cladophialophora immunda</name>
    <dbReference type="NCBI Taxonomy" id="569365"/>
    <lineage>
        <taxon>Eukaryota</taxon>
        <taxon>Fungi</taxon>
        <taxon>Dikarya</taxon>
        <taxon>Ascomycota</taxon>
        <taxon>Pezizomycotina</taxon>
        <taxon>Eurotiomycetes</taxon>
        <taxon>Chaetothyriomycetidae</taxon>
        <taxon>Chaetothyriales</taxon>
        <taxon>Herpotrichiellaceae</taxon>
        <taxon>Cladophialophora</taxon>
    </lineage>
</organism>
<dbReference type="PANTHER" id="PTHR23501">
    <property type="entry name" value="MAJOR FACILITATOR SUPERFAMILY"/>
    <property type="match status" value="1"/>
</dbReference>
<dbReference type="InterPro" id="IPR036259">
    <property type="entry name" value="MFS_trans_sf"/>
</dbReference>
<evidence type="ECO:0000256" key="3">
    <source>
        <dbReference type="ARBA" id="ARBA00022692"/>
    </source>
</evidence>
<keyword evidence="3 7" id="KW-0812">Transmembrane</keyword>
<dbReference type="PROSITE" id="PS00216">
    <property type="entry name" value="SUGAR_TRANSPORT_1"/>
    <property type="match status" value="1"/>
</dbReference>
<evidence type="ECO:0000256" key="4">
    <source>
        <dbReference type="ARBA" id="ARBA00022989"/>
    </source>
</evidence>
<keyword evidence="10" id="KW-1185">Reference proteome</keyword>
<sequence>MTVSKEEVHPESVHDEISKTPDKRNASREDEIRAYENRKLDFRTVMAIISLAFTYEASLLSFVLPAAVLLTIDNDIGPSTQLNWVATAWSLASAVTQTIAGRCSDIFGRRNFTLAGNLSSLIGCVVACRSVRSVDVKQGLRSSYNRANTITTVIGIGSGSQLLALACANEIVPKKRRGQVFAFLSIAALPGSAFGSVIAYALVANLNWRWTFYVGILSNGVALILAGIFYWPPGFIGLHPEGKSRLQQFKELDFVGLILFGGGLTSFLLGVSWGNNPYPWRSVTVLVPLLLGALTVMVAFPLWEIFSSDDIAKLCPPKLFRNVREFSLILVVIFVSGMLLISLQVLWPQQVQRLFTTVSRTVGWYSLAYNMAATLGGSLAGVLFAKIKKTNWQFFFATVAQTIFISSIASVTQHTAARAIVLVALAAFWVGASQLMGILLIQFGAEDRHIGVATGLIGSVRSTGGAIAIAIYGTIIRDKATSDIVPRVAAAAVEAGLAPSEVPSFILALTSGSASALASIKNITPAIIAAGADAIKTVYAEAFKLVFLVSLAFGVISCITAVFVRSVDKSLTDQIAVKLDAPHLRGHGKGKPVILHEKVGEI</sequence>
<feature type="transmembrane region" description="Helical" evidence="7">
    <location>
        <begin position="545"/>
        <end position="564"/>
    </location>
</feature>
<evidence type="ECO:0000256" key="2">
    <source>
        <dbReference type="ARBA" id="ARBA00022448"/>
    </source>
</evidence>
<feature type="domain" description="Major facilitator superfamily (MFS) profile" evidence="8">
    <location>
        <begin position="42"/>
        <end position="569"/>
    </location>
</feature>
<feature type="transmembrane region" description="Helical" evidence="7">
    <location>
        <begin position="82"/>
        <end position="100"/>
    </location>
</feature>
<feature type="transmembrane region" description="Helical" evidence="7">
    <location>
        <begin position="45"/>
        <end position="70"/>
    </location>
</feature>
<evidence type="ECO:0000256" key="5">
    <source>
        <dbReference type="ARBA" id="ARBA00023136"/>
    </source>
</evidence>